<feature type="domain" description="RRM" evidence="6">
    <location>
        <begin position="480"/>
        <end position="564"/>
    </location>
</feature>
<dbReference type="GO" id="GO:0005634">
    <property type="term" value="C:nucleus"/>
    <property type="evidence" value="ECO:0007669"/>
    <property type="project" value="InterPro"/>
</dbReference>
<feature type="compositionally biased region" description="Low complexity" evidence="5">
    <location>
        <begin position="448"/>
        <end position="471"/>
    </location>
</feature>
<dbReference type="Gene3D" id="3.30.70.330">
    <property type="match status" value="3"/>
</dbReference>
<dbReference type="OrthoDB" id="5411533at2759"/>
<dbReference type="InterPro" id="IPR000504">
    <property type="entry name" value="RRM_dom"/>
</dbReference>
<feature type="compositionally biased region" description="Basic and acidic residues" evidence="5">
    <location>
        <begin position="49"/>
        <end position="58"/>
    </location>
</feature>
<dbReference type="EMBL" id="MCFL01000107">
    <property type="protein sequence ID" value="ORZ30040.1"/>
    <property type="molecule type" value="Genomic_DNA"/>
</dbReference>
<dbReference type="Pfam" id="PF00076">
    <property type="entry name" value="RRM_1"/>
    <property type="match status" value="2"/>
</dbReference>
<evidence type="ECO:0000256" key="5">
    <source>
        <dbReference type="SAM" id="MobiDB-lite"/>
    </source>
</evidence>
<dbReference type="SMART" id="SM00360">
    <property type="entry name" value="RRM"/>
    <property type="match status" value="3"/>
</dbReference>
<evidence type="ECO:0000313" key="8">
    <source>
        <dbReference type="Proteomes" id="UP000193411"/>
    </source>
</evidence>
<dbReference type="SUPFAM" id="SSF54928">
    <property type="entry name" value="RNA-binding domain, RBD"/>
    <property type="match status" value="2"/>
</dbReference>
<evidence type="ECO:0000256" key="2">
    <source>
        <dbReference type="ARBA" id="ARBA00022737"/>
    </source>
</evidence>
<dbReference type="Proteomes" id="UP000193411">
    <property type="component" value="Unassembled WGS sequence"/>
</dbReference>
<feature type="compositionally biased region" description="Basic and acidic residues" evidence="5">
    <location>
        <begin position="7"/>
        <end position="16"/>
    </location>
</feature>
<feature type="domain" description="RRM" evidence="6">
    <location>
        <begin position="166"/>
        <end position="245"/>
    </location>
</feature>
<feature type="compositionally biased region" description="Basic and acidic residues" evidence="5">
    <location>
        <begin position="111"/>
        <end position="131"/>
    </location>
</feature>
<dbReference type="InterPro" id="IPR006509">
    <property type="entry name" value="RBM39_SF"/>
</dbReference>
<dbReference type="PROSITE" id="PS50102">
    <property type="entry name" value="RRM"/>
    <property type="match status" value="2"/>
</dbReference>
<evidence type="ECO:0000313" key="7">
    <source>
        <dbReference type="EMBL" id="ORZ30040.1"/>
    </source>
</evidence>
<feature type="region of interest" description="Disordered" evidence="5">
    <location>
        <begin position="445"/>
        <end position="474"/>
    </location>
</feature>
<dbReference type="Pfam" id="PF15519">
    <property type="entry name" value="RBM39linker"/>
    <property type="match status" value="1"/>
</dbReference>
<dbReference type="InterPro" id="IPR012677">
    <property type="entry name" value="Nucleotide-bd_a/b_plait_sf"/>
</dbReference>
<sequence length="577" mass="63019">MTASNEPHFDLRDTLRRPSAHSPAQSATGSDRMAVDSPTKSASGSASGRGDRDREHRASSSSSRHRHRRHSSRSRSRDPYPDDDRDRYAYERSRRYDHDDYYPSSSSSSSRYDDRYYDRRDRDRGADRDYPYRPAPSSRRRDLPDMSGLGRPAPVPDLPQHERDQRTVFVAQLHIQARPRDIADFFEKLETGQVRDVKLVADRGSRRGKGVGFVEFYELESVEKALACAGQLLLGVPIIVERTESEKNRLALAAAAEKSKMLAQANAAVMPGMRSATSSSSANGSASPTKGLSRAPLRFLLAPSLPDRPDYASNGAANGLSAQQSANAAKTLYVEKLPVNLATSDIRQIFEPFGKPVGTALVHFREPEGCQIALLGMKGFTIGEHVIQCRLHSEVLAAAAAAAAITAASDAAAGGEPEELEEKPGMRLNAQSRAELMAKLARAKNVDLPTPSSTSTATLSNGHSSASSSSSPIHIQTPTRCMLLTNLFDPATETEPNWDREIEEDVKVECERMYGPVRHIHLVKNSQGVVFVKFANVDSATKAIAGLNGRMFSGNQVAATYMSESEYNEKFPAAATL</sequence>
<protein>
    <recommendedName>
        <fullName evidence="6">RRM domain-containing protein</fullName>
    </recommendedName>
</protein>
<accession>A0A1Y2H658</accession>
<comment type="caution">
    <text evidence="7">The sequence shown here is derived from an EMBL/GenBank/DDBJ whole genome shotgun (WGS) entry which is preliminary data.</text>
</comment>
<feature type="compositionally biased region" description="Basic and acidic residues" evidence="5">
    <location>
        <begin position="75"/>
        <end position="101"/>
    </location>
</feature>
<dbReference type="InterPro" id="IPR035979">
    <property type="entry name" value="RBD_domain_sf"/>
</dbReference>
<dbReference type="CDD" id="cd12285">
    <property type="entry name" value="RRM3_RBM39_like"/>
    <property type="match status" value="1"/>
</dbReference>
<gene>
    <name evidence="7" type="ORF">BCR44DRAFT_1504436</name>
</gene>
<keyword evidence="3 4" id="KW-0694">RNA-binding</keyword>
<evidence type="ECO:0000256" key="3">
    <source>
        <dbReference type="ARBA" id="ARBA00022884"/>
    </source>
</evidence>
<evidence type="ECO:0000256" key="1">
    <source>
        <dbReference type="ARBA" id="ARBA00022553"/>
    </source>
</evidence>
<reference evidence="7 8" key="1">
    <citation type="submission" date="2016-07" db="EMBL/GenBank/DDBJ databases">
        <title>Pervasive Adenine N6-methylation of Active Genes in Fungi.</title>
        <authorList>
            <consortium name="DOE Joint Genome Institute"/>
            <person name="Mondo S.J."/>
            <person name="Dannebaum R.O."/>
            <person name="Kuo R.C."/>
            <person name="Labutti K."/>
            <person name="Haridas S."/>
            <person name="Kuo A."/>
            <person name="Salamov A."/>
            <person name="Ahrendt S.R."/>
            <person name="Lipzen A."/>
            <person name="Sullivan W."/>
            <person name="Andreopoulos W.B."/>
            <person name="Clum A."/>
            <person name="Lindquist E."/>
            <person name="Daum C."/>
            <person name="Ramamoorthy G.K."/>
            <person name="Gryganskyi A."/>
            <person name="Culley D."/>
            <person name="Magnuson J.K."/>
            <person name="James T.Y."/>
            <person name="O'Malley M.A."/>
            <person name="Stajich J.E."/>
            <person name="Spatafora J.W."/>
            <person name="Visel A."/>
            <person name="Grigoriev I.V."/>
        </authorList>
    </citation>
    <scope>NUCLEOTIDE SEQUENCE [LARGE SCALE GENOMIC DNA]</scope>
    <source>
        <strain evidence="7 8">PL171</strain>
    </source>
</reference>
<proteinExistence type="predicted"/>
<dbReference type="AlphaFoldDB" id="A0A1Y2H658"/>
<dbReference type="GO" id="GO:0006397">
    <property type="term" value="P:mRNA processing"/>
    <property type="evidence" value="ECO:0007669"/>
    <property type="project" value="InterPro"/>
</dbReference>
<dbReference type="STRING" id="765915.A0A1Y2H658"/>
<feature type="region of interest" description="Disordered" evidence="5">
    <location>
        <begin position="1"/>
        <end position="161"/>
    </location>
</feature>
<dbReference type="PANTHER" id="PTHR48036">
    <property type="entry name" value="SPLICING FACTOR (PAD-1), PUTATIVE (AFU_ORTHOLOGUE AFUA_1G15810)-RELATED"/>
    <property type="match status" value="1"/>
</dbReference>
<keyword evidence="1" id="KW-0597">Phosphoprotein</keyword>
<name>A0A1Y2H658_9FUNG</name>
<evidence type="ECO:0000256" key="4">
    <source>
        <dbReference type="PROSITE-ProRule" id="PRU00176"/>
    </source>
</evidence>
<keyword evidence="2" id="KW-0677">Repeat</keyword>
<keyword evidence="8" id="KW-1185">Reference proteome</keyword>
<dbReference type="InterPro" id="IPR029123">
    <property type="entry name" value="RBM39_linker"/>
</dbReference>
<organism evidence="7 8">
    <name type="scientific">Catenaria anguillulae PL171</name>
    <dbReference type="NCBI Taxonomy" id="765915"/>
    <lineage>
        <taxon>Eukaryota</taxon>
        <taxon>Fungi</taxon>
        <taxon>Fungi incertae sedis</taxon>
        <taxon>Blastocladiomycota</taxon>
        <taxon>Blastocladiomycetes</taxon>
        <taxon>Blastocladiales</taxon>
        <taxon>Catenariaceae</taxon>
        <taxon>Catenaria</taxon>
    </lineage>
</organism>
<dbReference type="GO" id="GO:0003723">
    <property type="term" value="F:RNA binding"/>
    <property type="evidence" value="ECO:0007669"/>
    <property type="project" value="UniProtKB-UniRule"/>
</dbReference>
<evidence type="ECO:0000259" key="6">
    <source>
        <dbReference type="PROSITE" id="PS50102"/>
    </source>
</evidence>
<feature type="compositionally biased region" description="Basic residues" evidence="5">
    <location>
        <begin position="63"/>
        <end position="74"/>
    </location>
</feature>
<dbReference type="CDD" id="cd00590">
    <property type="entry name" value="RRM_SF"/>
    <property type="match status" value="1"/>
</dbReference>